<evidence type="ECO:0008006" key="4">
    <source>
        <dbReference type="Google" id="ProtNLM"/>
    </source>
</evidence>
<evidence type="ECO:0000313" key="2">
    <source>
        <dbReference type="EMBL" id="KAK9762330.1"/>
    </source>
</evidence>
<dbReference type="Proteomes" id="UP001479436">
    <property type="component" value="Unassembled WGS sequence"/>
</dbReference>
<name>A0ABR2WLC4_9FUNG</name>
<keyword evidence="3" id="KW-1185">Reference proteome</keyword>
<dbReference type="InterPro" id="IPR003226">
    <property type="entry name" value="MYG1_exonuclease"/>
</dbReference>
<sequence>MLSLSHTFVRAFRTIHTMTKTIGTHNGTFHCDEALGLYLMKLTEGFKDAKIIRTRDESRLAECDAVIDVGGEYIPEKLRFDHHQRGFGEFFSSDFKTKLSSAGLIYKHFGKEIIADQLSLSKDDSNVEILYQKMYKDFVEALDAIDNGISQYPQDIEPKYEDRTDLAARVGRLNPWWNQTDVDLDSRFEQAMELAGSEFIERLRFLGLAWLPARDLVVKAVDTRQEVHESGQILIFDSPCPWKEHLFEIEKEKNIENKPLYVLFPDGLSGAYRIQAVPSSPNSFESRRALPEAWRGYRDSELSEKSQIQGCVFVHHSGFIGGNQTKDGALMMAIKALDM</sequence>
<protein>
    <recommendedName>
        <fullName evidence="4">Metal-dependent protein hydrolase</fullName>
    </recommendedName>
</protein>
<comment type="similarity">
    <text evidence="1">Belongs to the MYG1 family.</text>
</comment>
<evidence type="ECO:0000256" key="1">
    <source>
        <dbReference type="ARBA" id="ARBA00010105"/>
    </source>
</evidence>
<comment type="caution">
    <text evidence="2">The sequence shown here is derived from an EMBL/GenBank/DDBJ whole genome shotgun (WGS) entry which is preliminary data.</text>
</comment>
<accession>A0ABR2WLC4</accession>
<reference evidence="2 3" key="1">
    <citation type="submission" date="2023-04" db="EMBL/GenBank/DDBJ databases">
        <title>Genome of Basidiobolus ranarum AG-B5.</title>
        <authorList>
            <person name="Stajich J.E."/>
            <person name="Carter-House D."/>
            <person name="Gryganskyi A."/>
        </authorList>
    </citation>
    <scope>NUCLEOTIDE SEQUENCE [LARGE SCALE GENOMIC DNA]</scope>
    <source>
        <strain evidence="2 3">AG-B5</strain>
    </source>
</reference>
<proteinExistence type="inferred from homology"/>
<dbReference type="PANTHER" id="PTHR11215:SF1">
    <property type="entry name" value="MYG1 EXONUCLEASE"/>
    <property type="match status" value="1"/>
</dbReference>
<dbReference type="EMBL" id="JASJQH010001000">
    <property type="protein sequence ID" value="KAK9762330.1"/>
    <property type="molecule type" value="Genomic_DNA"/>
</dbReference>
<dbReference type="PANTHER" id="PTHR11215">
    <property type="entry name" value="METAL DEPENDENT HYDROLASE - RELATED"/>
    <property type="match status" value="1"/>
</dbReference>
<organism evidence="2 3">
    <name type="scientific">Basidiobolus ranarum</name>
    <dbReference type="NCBI Taxonomy" id="34480"/>
    <lineage>
        <taxon>Eukaryota</taxon>
        <taxon>Fungi</taxon>
        <taxon>Fungi incertae sedis</taxon>
        <taxon>Zoopagomycota</taxon>
        <taxon>Entomophthoromycotina</taxon>
        <taxon>Basidiobolomycetes</taxon>
        <taxon>Basidiobolales</taxon>
        <taxon>Basidiobolaceae</taxon>
        <taxon>Basidiobolus</taxon>
    </lineage>
</organism>
<evidence type="ECO:0000313" key="3">
    <source>
        <dbReference type="Proteomes" id="UP001479436"/>
    </source>
</evidence>
<gene>
    <name evidence="2" type="ORF">K7432_012038</name>
</gene>
<dbReference type="Pfam" id="PF03690">
    <property type="entry name" value="MYG1_exonuc"/>
    <property type="match status" value="1"/>
</dbReference>